<evidence type="ECO:0000256" key="1">
    <source>
        <dbReference type="ARBA" id="ARBA00009437"/>
    </source>
</evidence>
<evidence type="ECO:0000256" key="2">
    <source>
        <dbReference type="ARBA" id="ARBA00023015"/>
    </source>
</evidence>
<dbReference type="SUPFAM" id="SSF53850">
    <property type="entry name" value="Periplasmic binding protein-like II"/>
    <property type="match status" value="1"/>
</dbReference>
<keyword evidence="3" id="KW-0238">DNA-binding</keyword>
<comment type="caution">
    <text evidence="6">The sequence shown here is derived from an EMBL/GenBank/DDBJ whole genome shotgun (WGS) entry which is preliminary data.</text>
</comment>
<evidence type="ECO:0000259" key="5">
    <source>
        <dbReference type="PROSITE" id="PS50931"/>
    </source>
</evidence>
<evidence type="ECO:0000256" key="4">
    <source>
        <dbReference type="ARBA" id="ARBA00023163"/>
    </source>
</evidence>
<dbReference type="InterPro" id="IPR036390">
    <property type="entry name" value="WH_DNA-bd_sf"/>
</dbReference>
<accession>A0AA39CY10</accession>
<keyword evidence="4" id="KW-0804">Transcription</keyword>
<dbReference type="EMBL" id="JAPDRN010000049">
    <property type="protein sequence ID" value="KAJ9633106.1"/>
    <property type="molecule type" value="Genomic_DNA"/>
</dbReference>
<gene>
    <name evidence="6" type="ORF">H2204_007251</name>
</gene>
<evidence type="ECO:0000256" key="3">
    <source>
        <dbReference type="ARBA" id="ARBA00023125"/>
    </source>
</evidence>
<organism evidence="6">
    <name type="scientific">Knufia peltigerae</name>
    <dbReference type="NCBI Taxonomy" id="1002370"/>
    <lineage>
        <taxon>Eukaryota</taxon>
        <taxon>Fungi</taxon>
        <taxon>Dikarya</taxon>
        <taxon>Ascomycota</taxon>
        <taxon>Pezizomycotina</taxon>
        <taxon>Eurotiomycetes</taxon>
        <taxon>Chaetothyriomycetidae</taxon>
        <taxon>Chaetothyriales</taxon>
        <taxon>Trichomeriaceae</taxon>
        <taxon>Knufia</taxon>
    </lineage>
</organism>
<keyword evidence="2" id="KW-0805">Transcription regulation</keyword>
<protein>
    <recommendedName>
        <fullName evidence="5">HTH lysR-type domain-containing protein</fullName>
    </recommendedName>
</protein>
<dbReference type="PANTHER" id="PTHR30537">
    <property type="entry name" value="HTH-TYPE TRANSCRIPTIONAL REGULATOR"/>
    <property type="match status" value="1"/>
</dbReference>
<comment type="similarity">
    <text evidence="1">Belongs to the LysR transcriptional regulatory family.</text>
</comment>
<name>A0AA39CY10_9EURO</name>
<dbReference type="Gene3D" id="1.10.10.10">
    <property type="entry name" value="Winged helix-like DNA-binding domain superfamily/Winged helix DNA-binding domain"/>
    <property type="match status" value="1"/>
</dbReference>
<dbReference type="Pfam" id="PF00126">
    <property type="entry name" value="HTH_1"/>
    <property type="match status" value="1"/>
</dbReference>
<feature type="domain" description="HTH lysR-type" evidence="5">
    <location>
        <begin position="1"/>
        <end position="59"/>
    </location>
</feature>
<dbReference type="Pfam" id="PF03466">
    <property type="entry name" value="LysR_substrate"/>
    <property type="match status" value="1"/>
</dbReference>
<dbReference type="PANTHER" id="PTHR30537:SF5">
    <property type="entry name" value="HTH-TYPE TRANSCRIPTIONAL ACTIVATOR TTDR-RELATED"/>
    <property type="match status" value="1"/>
</dbReference>
<dbReference type="InterPro" id="IPR005119">
    <property type="entry name" value="LysR_subst-bd"/>
</dbReference>
<dbReference type="GO" id="GO:0003700">
    <property type="term" value="F:DNA-binding transcription factor activity"/>
    <property type="evidence" value="ECO:0007669"/>
    <property type="project" value="InterPro"/>
</dbReference>
<evidence type="ECO:0000313" key="6">
    <source>
        <dbReference type="EMBL" id="KAJ9633106.1"/>
    </source>
</evidence>
<dbReference type="InterPro" id="IPR058163">
    <property type="entry name" value="LysR-type_TF_proteobact-type"/>
</dbReference>
<dbReference type="Gene3D" id="3.40.190.290">
    <property type="match status" value="1"/>
</dbReference>
<dbReference type="FunFam" id="1.10.10.10:FF:000001">
    <property type="entry name" value="LysR family transcriptional regulator"/>
    <property type="match status" value="1"/>
</dbReference>
<dbReference type="AlphaFoldDB" id="A0AA39CY10"/>
<dbReference type="PROSITE" id="PS50931">
    <property type="entry name" value="HTH_LYSR"/>
    <property type="match status" value="1"/>
</dbReference>
<sequence length="302" mass="32957">MDLIAPLRSFAKVAEVGSFAAAADALDLSPQLVGKHVQTLEQHLGVRLLNRTTRKQSLTDFGQAYLARARVILEEVESAEQLAEIARGRPMGRLRISAPVTFGVHALGPAVVAYMQQYPDVQVDLNLSNSLVNVVEDGYDLVFRTGDLADSGLVARRLGPYPLALCAAPGYLAARPPIVHPQDLSRHECLGFAHSVIRTRWSFHDPQGGVLTVPVSSRFMVNQAEPLLTAAVGGLGLILQPFEMMSAVLASGGLVEVLPRFVPVSTSINLLYPRHRQVTPKLRSFLDFCVARFTEQSMARER</sequence>
<dbReference type="InterPro" id="IPR000847">
    <property type="entry name" value="LysR_HTH_N"/>
</dbReference>
<dbReference type="InterPro" id="IPR036388">
    <property type="entry name" value="WH-like_DNA-bd_sf"/>
</dbReference>
<proteinExistence type="inferred from homology"/>
<reference evidence="6" key="1">
    <citation type="submission" date="2022-10" db="EMBL/GenBank/DDBJ databases">
        <title>Culturing micro-colonial fungi from biological soil crusts in the Mojave desert and describing Neophaeococcomyces mojavensis, and introducing the new genera and species Taxawa tesnikishii.</title>
        <authorList>
            <person name="Kurbessoian T."/>
            <person name="Stajich J.E."/>
        </authorList>
    </citation>
    <scope>NUCLEOTIDE SEQUENCE</scope>
    <source>
        <strain evidence="6">TK_35</strain>
    </source>
</reference>
<dbReference type="GO" id="GO:0003677">
    <property type="term" value="F:DNA binding"/>
    <property type="evidence" value="ECO:0007669"/>
    <property type="project" value="UniProtKB-KW"/>
</dbReference>
<dbReference type="CDD" id="cd08477">
    <property type="entry name" value="PBP2_CrgA_like_8"/>
    <property type="match status" value="1"/>
</dbReference>
<dbReference type="SUPFAM" id="SSF46785">
    <property type="entry name" value="Winged helix' DNA-binding domain"/>
    <property type="match status" value="1"/>
</dbReference>